<comment type="caution">
    <text evidence="1">The sequence shown here is derived from an EMBL/GenBank/DDBJ whole genome shotgun (WGS) entry which is preliminary data.</text>
</comment>
<organism evidence="1 2">
    <name type="scientific">Methylobacter tundripaludum</name>
    <dbReference type="NCBI Taxonomy" id="173365"/>
    <lineage>
        <taxon>Bacteria</taxon>
        <taxon>Pseudomonadati</taxon>
        <taxon>Pseudomonadota</taxon>
        <taxon>Gammaproteobacteria</taxon>
        <taxon>Methylococcales</taxon>
        <taxon>Methylococcaceae</taxon>
        <taxon>Methylobacter</taxon>
    </lineage>
</organism>
<proteinExistence type="predicted"/>
<dbReference type="AlphaFoldDB" id="A0A2S6HK79"/>
<reference evidence="1 2" key="1">
    <citation type="submission" date="2018-02" db="EMBL/GenBank/DDBJ databases">
        <title>Subsurface microbial communities from deep shales in Ohio and West Virginia, USA.</title>
        <authorList>
            <person name="Wrighton K."/>
        </authorList>
    </citation>
    <scope>NUCLEOTIDE SEQUENCE [LARGE SCALE GENOMIC DNA]</scope>
    <source>
        <strain evidence="1 2">OWC-DMM</strain>
    </source>
</reference>
<dbReference type="EMBL" id="PTIZ01000001">
    <property type="protein sequence ID" value="PPK77783.1"/>
    <property type="molecule type" value="Genomic_DNA"/>
</dbReference>
<dbReference type="Proteomes" id="UP000240010">
    <property type="component" value="Unassembled WGS sequence"/>
</dbReference>
<evidence type="ECO:0000313" key="1">
    <source>
        <dbReference type="EMBL" id="PPK77783.1"/>
    </source>
</evidence>
<evidence type="ECO:0008006" key="3">
    <source>
        <dbReference type="Google" id="ProtNLM"/>
    </source>
</evidence>
<gene>
    <name evidence="1" type="ORF">B0F87_101164</name>
</gene>
<accession>A0A2S6HK79</accession>
<name>A0A2S6HK79_9GAMM</name>
<dbReference type="RefSeq" id="WP_219821241.1">
    <property type="nucleotide sequence ID" value="NZ_PTIZ01000001.1"/>
</dbReference>
<dbReference type="Gene3D" id="1.20.5.340">
    <property type="match status" value="1"/>
</dbReference>
<evidence type="ECO:0000313" key="2">
    <source>
        <dbReference type="Proteomes" id="UP000240010"/>
    </source>
</evidence>
<sequence length="65" mass="7285">MTATTFDTHKFVRTLKDAGVPESQAEAFSEAFKEAQGEADLATKRDIDVLRHDIDSHFISDWSLS</sequence>
<protein>
    <recommendedName>
        <fullName evidence="3">DUF1640 domain-containing protein</fullName>
    </recommendedName>
</protein>